<feature type="non-terminal residue" evidence="7">
    <location>
        <position position="192"/>
    </location>
</feature>
<organism evidence="7 8">
    <name type="scientific">Pristionchus fissidentatus</name>
    <dbReference type="NCBI Taxonomy" id="1538716"/>
    <lineage>
        <taxon>Eukaryota</taxon>
        <taxon>Metazoa</taxon>
        <taxon>Ecdysozoa</taxon>
        <taxon>Nematoda</taxon>
        <taxon>Chromadorea</taxon>
        <taxon>Rhabditida</taxon>
        <taxon>Rhabditina</taxon>
        <taxon>Diplogasteromorpha</taxon>
        <taxon>Diplogasteroidea</taxon>
        <taxon>Neodiplogasteridae</taxon>
        <taxon>Pristionchus</taxon>
    </lineage>
</organism>
<dbReference type="PANTHER" id="PTHR11567:SF211">
    <property type="entry name" value="PROSTATIC ACID PHOSPHATASE"/>
    <property type="match status" value="1"/>
</dbReference>
<reference evidence="7" key="1">
    <citation type="submission" date="2023-10" db="EMBL/GenBank/DDBJ databases">
        <title>Genome assembly of Pristionchus species.</title>
        <authorList>
            <person name="Yoshida K."/>
            <person name="Sommer R.J."/>
        </authorList>
    </citation>
    <scope>NUCLEOTIDE SEQUENCE</scope>
    <source>
        <strain evidence="7">RS5133</strain>
    </source>
</reference>
<gene>
    <name evidence="7" type="ORF">PFISCL1PPCAC_12975</name>
</gene>
<dbReference type="SUPFAM" id="SSF53254">
    <property type="entry name" value="Phosphoglycerate mutase-like"/>
    <property type="match status" value="1"/>
</dbReference>
<dbReference type="EC" id="3.1.3.2" evidence="2"/>
<evidence type="ECO:0000256" key="5">
    <source>
        <dbReference type="ARBA" id="ARBA00023157"/>
    </source>
</evidence>
<evidence type="ECO:0000313" key="8">
    <source>
        <dbReference type="Proteomes" id="UP001432322"/>
    </source>
</evidence>
<keyword evidence="6" id="KW-0325">Glycoprotein</keyword>
<proteinExistence type="predicted"/>
<evidence type="ECO:0000256" key="1">
    <source>
        <dbReference type="ARBA" id="ARBA00000032"/>
    </source>
</evidence>
<evidence type="ECO:0000256" key="3">
    <source>
        <dbReference type="ARBA" id="ARBA00022729"/>
    </source>
</evidence>
<dbReference type="PANTHER" id="PTHR11567">
    <property type="entry name" value="ACID PHOSPHATASE-RELATED"/>
    <property type="match status" value="1"/>
</dbReference>
<comment type="catalytic activity">
    <reaction evidence="1">
        <text>a phosphate monoester + H2O = an alcohol + phosphate</text>
        <dbReference type="Rhea" id="RHEA:15017"/>
        <dbReference type="ChEBI" id="CHEBI:15377"/>
        <dbReference type="ChEBI" id="CHEBI:30879"/>
        <dbReference type="ChEBI" id="CHEBI:43474"/>
        <dbReference type="ChEBI" id="CHEBI:67140"/>
        <dbReference type="EC" id="3.1.3.2"/>
    </reaction>
</comment>
<dbReference type="InterPro" id="IPR029033">
    <property type="entry name" value="His_PPase_superfam"/>
</dbReference>
<evidence type="ECO:0000256" key="6">
    <source>
        <dbReference type="ARBA" id="ARBA00023180"/>
    </source>
</evidence>
<keyword evidence="5" id="KW-1015">Disulfide bond</keyword>
<dbReference type="GO" id="GO:0003993">
    <property type="term" value="F:acid phosphatase activity"/>
    <property type="evidence" value="ECO:0007669"/>
    <property type="project" value="UniProtKB-EC"/>
</dbReference>
<evidence type="ECO:0000256" key="2">
    <source>
        <dbReference type="ARBA" id="ARBA00012646"/>
    </source>
</evidence>
<keyword evidence="3" id="KW-0732">Signal</keyword>
<dbReference type="AlphaFoldDB" id="A0AAV5VQB8"/>
<evidence type="ECO:0000313" key="7">
    <source>
        <dbReference type="EMBL" id="GMT21678.1"/>
    </source>
</evidence>
<keyword evidence="8" id="KW-1185">Reference proteome</keyword>
<feature type="non-terminal residue" evidence="7">
    <location>
        <position position="1"/>
    </location>
</feature>
<protein>
    <recommendedName>
        <fullName evidence="2">acid phosphatase</fullName>
        <ecNumber evidence="2">3.1.3.2</ecNumber>
    </recommendedName>
</protein>
<keyword evidence="4" id="KW-0378">Hydrolase</keyword>
<accession>A0AAV5VQB8</accession>
<dbReference type="InterPro" id="IPR050645">
    <property type="entry name" value="Histidine_acid_phosphatase"/>
</dbReference>
<name>A0AAV5VQB8_9BILA</name>
<dbReference type="EMBL" id="BTSY01000004">
    <property type="protein sequence ID" value="GMT21678.1"/>
    <property type="molecule type" value="Genomic_DNA"/>
</dbReference>
<dbReference type="Proteomes" id="UP001432322">
    <property type="component" value="Unassembled WGS sequence"/>
</dbReference>
<sequence>KQSHSFQLLVPALTCTDGWADVIRKFNLTSAVNVQMTALVAMMQTQWPAACASVPPSIFDAVIAEAPNPLINMPDAYRKCADGPAKEFMYKYIELLAGAGANFNALRLKRVAGVLANELLGNSNETQVANCASTPCPGQPKLRVYYTVEARILIFISLFKYNCCKGVTPAFSSAVVFETRRADNGWPYVKVI</sequence>
<comment type="caution">
    <text evidence="7">The sequence shown here is derived from an EMBL/GenBank/DDBJ whole genome shotgun (WGS) entry which is preliminary data.</text>
</comment>
<evidence type="ECO:0000256" key="4">
    <source>
        <dbReference type="ARBA" id="ARBA00022801"/>
    </source>
</evidence>